<dbReference type="RefSeq" id="WP_055429729.1">
    <property type="nucleotide sequence ID" value="NZ_CP015105.1"/>
</dbReference>
<sequence length="227" mass="24468">MRCKPLVAVLLGLLMVGVTAGSAMAMSVQKEPIKPQNNIGLGSVVMTRLDSGSGAIISKHRQYIGTGAGYAWYYKVKHNGDGYLDVSVFKWIPLGGYTTAVIMPDMTTGSFYGYKFKLDSINTHSVLGHRFKIVVAEYSEWISIGGWWTLDVKFNAGYGRHGIVTIGFTSWPWFSEFLGAIGVTGAIKEGGKQLLKFISTGSANALSSAIALLLSGANIDALIFEEV</sequence>
<evidence type="ECO:0000313" key="3">
    <source>
        <dbReference type="EMBL" id="SEV87098.1"/>
    </source>
</evidence>
<dbReference type="EMBL" id="CP015105">
    <property type="protein sequence ID" value="ASJ12660.1"/>
    <property type="molecule type" value="Genomic_DNA"/>
</dbReference>
<organism evidence="2 4">
    <name type="scientific">Thermococcus thioreducens</name>
    <dbReference type="NCBI Taxonomy" id="277988"/>
    <lineage>
        <taxon>Archaea</taxon>
        <taxon>Methanobacteriati</taxon>
        <taxon>Methanobacteriota</taxon>
        <taxon>Thermococci</taxon>
        <taxon>Thermococcales</taxon>
        <taxon>Thermococcaceae</taxon>
        <taxon>Thermococcus</taxon>
    </lineage>
</organism>
<dbReference type="STRING" id="277988.SAMN05216170_0532"/>
<reference evidence="2 4" key="1">
    <citation type="submission" date="2015-08" db="EMBL/GenBank/DDBJ databases">
        <title>Thermococcus thioreducens DSM 14981 genome sequencing.</title>
        <authorList>
            <person name="Hong S.-J."/>
            <person name="Kim M.-C."/>
            <person name="Shin J.-H."/>
        </authorList>
    </citation>
    <scope>NUCLEOTIDE SEQUENCE [LARGE SCALE GENOMIC DNA]</scope>
    <source>
        <strain evidence="2 4">DSM 14981</strain>
    </source>
</reference>
<dbReference type="GeneID" id="33334174"/>
<gene>
    <name evidence="1" type="ORF">A3L14_07080</name>
    <name evidence="2" type="ORF">AMR53_07855</name>
    <name evidence="3" type="ORF">SAMN05216170_0532</name>
</gene>
<dbReference type="Proteomes" id="UP000182125">
    <property type="component" value="Unassembled WGS sequence"/>
</dbReference>
<evidence type="ECO:0000313" key="2">
    <source>
        <dbReference type="EMBL" id="KQH81995.1"/>
    </source>
</evidence>
<evidence type="ECO:0000313" key="6">
    <source>
        <dbReference type="Proteomes" id="UP000250136"/>
    </source>
</evidence>
<dbReference type="KEGG" id="ttd:A3L14_07080"/>
<dbReference type="AlphaFoldDB" id="A0A0Q2S3H6"/>
<accession>A0A0Q2S3H6</accession>
<protein>
    <submittedName>
        <fullName evidence="2">Uncharacterized protein</fullName>
    </submittedName>
</protein>
<evidence type="ECO:0000313" key="4">
    <source>
        <dbReference type="Proteomes" id="UP000051862"/>
    </source>
</evidence>
<dbReference type="EMBL" id="LIXN01000013">
    <property type="protein sequence ID" value="KQH81995.1"/>
    <property type="molecule type" value="Genomic_DNA"/>
</dbReference>
<dbReference type="Proteomes" id="UP000051862">
    <property type="component" value="Unassembled WGS sequence"/>
</dbReference>
<name>A0A0Q2S3H6_9EURY</name>
<dbReference type="PATRIC" id="fig|277988.4.peg.1656"/>
<keyword evidence="6" id="KW-1185">Reference proteome</keyword>
<evidence type="ECO:0000313" key="1">
    <source>
        <dbReference type="EMBL" id="ASJ12660.1"/>
    </source>
</evidence>
<dbReference type="OrthoDB" id="101102at2157"/>
<dbReference type="EMBL" id="FOIW01000001">
    <property type="protein sequence ID" value="SEV87098.1"/>
    <property type="molecule type" value="Genomic_DNA"/>
</dbReference>
<proteinExistence type="predicted"/>
<reference evidence="3 5" key="3">
    <citation type="submission" date="2016-10" db="EMBL/GenBank/DDBJ databases">
        <authorList>
            <person name="de Groot N.N."/>
        </authorList>
    </citation>
    <scope>NUCLEOTIDE SEQUENCE [LARGE SCALE GENOMIC DNA]</scope>
    <source>
        <strain evidence="3 5">OGL-20</strain>
    </source>
</reference>
<dbReference type="Proteomes" id="UP000250136">
    <property type="component" value="Chromosome"/>
</dbReference>
<evidence type="ECO:0000313" key="5">
    <source>
        <dbReference type="Proteomes" id="UP000182125"/>
    </source>
</evidence>
<reference evidence="1 6" key="2">
    <citation type="submission" date="2016-04" db="EMBL/GenBank/DDBJ databases">
        <title>Complete genome sequence of Thermococcus thioreducens type strain OGL-20P.</title>
        <authorList>
            <person name="Oger P.M."/>
        </authorList>
    </citation>
    <scope>NUCLEOTIDE SEQUENCE [LARGE SCALE GENOMIC DNA]</scope>
    <source>
        <strain evidence="1 6">OGL-20P</strain>
    </source>
</reference>